<dbReference type="OrthoDB" id="1436307at2759"/>
<dbReference type="InterPro" id="IPR005162">
    <property type="entry name" value="Retrotrans_gag_dom"/>
</dbReference>
<evidence type="ECO:0000259" key="2">
    <source>
        <dbReference type="Pfam" id="PF03732"/>
    </source>
</evidence>
<sequence length="843" mass="93388">MSVTGSDNGNPTTTPTPTPTSPYDLTAADNPGAVISHPLLKGSNYDEWACGIKTALSSRKKYGFLDGSIPRPAEGSADLEDWWTIQALLVSWIKMTIDPSIRSNISHRDVAKDLWDHLKKRFSVTNGPRIQQLKAELACCKQRGLAIEAYYGKLNRIWDNMAQYRPLRSCKCGKCECQLGSLQEQDREEEKVHEFLSGLDDSYRTVRSTLVSRSPIQPLEEVYNVLRQEEDLKIGSRGVDETSDVSAYAVQARSRFPPSRSDEHARPVLCKHCNRSGHPSDSCFAVVGYPEWWGERPRTRTMQGRGRGGAVSSANAGRGRSVNYANAVQVPQLPPTEQANYVLTDRDRDGVQGLNDAQWRALMNLLNTEKSNATEKLSGKIPSPSWIMDTGASHHLTGNRHILSDLRDMDPVLIILADGRERISVTEGTAILGSHLVLKSVFLVEELTTDLIAVGQLMDENNCVVQLADQFLVVQDRVSRTVIGAGKRESGTFRFRRTELAAAVATREEKSYELWHHRMGHPSARVVAKRQSKRKHRHILNVARALMFQANIPIEFWGDCILTAGYLINRTPNSALQGLSLYEMLHQKAPDYDHLRVFGSLCYAHNQNTKGDKFASRSRKCVFVGYPYGKKGWRLYDLETHQFFVSRDVIFSENQFPFLCNSVSGSEKLHDEEGELWAPLGANPFLAQDDGLSCTTPASPIPNIPSGPSTHDPSFDSGHASPIQNSISTESSSPSTPSVPLNSESESSSSASAPVSSPSISLAPPSDSPPPEILGRGQRKKTQSVTLRNFVINTAQSRLLKRPSTSTYPIANLAAIVSPPLTRRILQPSHKTLNLALSKWRFN</sequence>
<dbReference type="Pfam" id="PF03732">
    <property type="entry name" value="Retrotrans_gag"/>
    <property type="match status" value="1"/>
</dbReference>
<feature type="domain" description="Retrovirus-related Pol polyprotein from transposon TNT 1-94-like beta-barrel" evidence="4">
    <location>
        <begin position="386"/>
        <end position="460"/>
    </location>
</feature>
<dbReference type="GO" id="GO:0003676">
    <property type="term" value="F:nucleic acid binding"/>
    <property type="evidence" value="ECO:0007669"/>
    <property type="project" value="InterPro"/>
</dbReference>
<dbReference type="InterPro" id="IPR054722">
    <property type="entry name" value="PolX-like_BBD"/>
</dbReference>
<protein>
    <recommendedName>
        <fullName evidence="8">GAG-pre-integrase domain-containing protein</fullName>
    </recommendedName>
</protein>
<evidence type="ECO:0000313" key="7">
    <source>
        <dbReference type="Proteomes" id="UP000467841"/>
    </source>
</evidence>
<gene>
    <name evidence="6" type="ORF">MERR_LOCUS21460</name>
</gene>
<dbReference type="Gene3D" id="3.30.420.10">
    <property type="entry name" value="Ribonuclease H-like superfamily/Ribonuclease H"/>
    <property type="match status" value="1"/>
</dbReference>
<keyword evidence="7" id="KW-1185">Reference proteome</keyword>
<feature type="compositionally biased region" description="Polar residues" evidence="1">
    <location>
        <begin position="1"/>
        <end position="10"/>
    </location>
</feature>
<evidence type="ECO:0000256" key="1">
    <source>
        <dbReference type="SAM" id="MobiDB-lite"/>
    </source>
</evidence>
<evidence type="ECO:0000313" key="6">
    <source>
        <dbReference type="EMBL" id="CAA7034225.1"/>
    </source>
</evidence>
<dbReference type="InterPro" id="IPR029472">
    <property type="entry name" value="Copia-like_N"/>
</dbReference>
<dbReference type="InterPro" id="IPR036397">
    <property type="entry name" value="RNaseH_sf"/>
</dbReference>
<feature type="region of interest" description="Disordered" evidence="1">
    <location>
        <begin position="1"/>
        <end position="28"/>
    </location>
</feature>
<dbReference type="InterPro" id="IPR057670">
    <property type="entry name" value="SH3_retrovirus"/>
</dbReference>
<comment type="caution">
    <text evidence="6">The sequence shown here is derived from an EMBL/GenBank/DDBJ whole genome shotgun (WGS) entry which is preliminary data.</text>
</comment>
<dbReference type="SUPFAM" id="SSF53098">
    <property type="entry name" value="Ribonuclease H-like"/>
    <property type="match status" value="1"/>
</dbReference>
<dbReference type="Pfam" id="PF25597">
    <property type="entry name" value="SH3_retrovirus"/>
    <property type="match status" value="1"/>
</dbReference>
<feature type="region of interest" description="Disordered" evidence="1">
    <location>
        <begin position="689"/>
        <end position="783"/>
    </location>
</feature>
<dbReference type="InterPro" id="IPR012337">
    <property type="entry name" value="RNaseH-like_sf"/>
</dbReference>
<dbReference type="Pfam" id="PF22936">
    <property type="entry name" value="Pol_BBD"/>
    <property type="match status" value="1"/>
</dbReference>
<feature type="domain" description="Retrotransposon gag" evidence="2">
    <location>
        <begin position="107"/>
        <end position="200"/>
    </location>
</feature>
<dbReference type="AlphaFoldDB" id="A0A6D2J531"/>
<feature type="domain" description="Retrotransposon Copia-like N-terminal" evidence="3">
    <location>
        <begin position="28"/>
        <end position="73"/>
    </location>
</feature>
<organism evidence="6 7">
    <name type="scientific">Microthlaspi erraticum</name>
    <dbReference type="NCBI Taxonomy" id="1685480"/>
    <lineage>
        <taxon>Eukaryota</taxon>
        <taxon>Viridiplantae</taxon>
        <taxon>Streptophyta</taxon>
        <taxon>Embryophyta</taxon>
        <taxon>Tracheophyta</taxon>
        <taxon>Spermatophyta</taxon>
        <taxon>Magnoliopsida</taxon>
        <taxon>eudicotyledons</taxon>
        <taxon>Gunneridae</taxon>
        <taxon>Pentapetalae</taxon>
        <taxon>rosids</taxon>
        <taxon>malvids</taxon>
        <taxon>Brassicales</taxon>
        <taxon>Brassicaceae</taxon>
        <taxon>Coluteocarpeae</taxon>
        <taxon>Microthlaspi</taxon>
    </lineage>
</organism>
<name>A0A6D2J531_9BRAS</name>
<accession>A0A6D2J531</accession>
<dbReference type="Pfam" id="PF14244">
    <property type="entry name" value="Retrotran_gag_3"/>
    <property type="match status" value="1"/>
</dbReference>
<evidence type="ECO:0008006" key="8">
    <source>
        <dbReference type="Google" id="ProtNLM"/>
    </source>
</evidence>
<dbReference type="PANTHER" id="PTHR37610">
    <property type="entry name" value="CCHC-TYPE DOMAIN-CONTAINING PROTEIN"/>
    <property type="match status" value="1"/>
</dbReference>
<dbReference type="Proteomes" id="UP000467841">
    <property type="component" value="Unassembled WGS sequence"/>
</dbReference>
<evidence type="ECO:0000259" key="3">
    <source>
        <dbReference type="Pfam" id="PF14244"/>
    </source>
</evidence>
<feature type="compositionally biased region" description="Low complexity" evidence="1">
    <location>
        <begin position="721"/>
        <end position="765"/>
    </location>
</feature>
<evidence type="ECO:0000259" key="5">
    <source>
        <dbReference type="Pfam" id="PF25597"/>
    </source>
</evidence>
<proteinExistence type="predicted"/>
<evidence type="ECO:0000259" key="4">
    <source>
        <dbReference type="Pfam" id="PF22936"/>
    </source>
</evidence>
<dbReference type="EMBL" id="CACVBM020001143">
    <property type="protein sequence ID" value="CAA7034225.1"/>
    <property type="molecule type" value="Genomic_DNA"/>
</dbReference>
<feature type="domain" description="Retroviral polymerase SH3-like" evidence="5">
    <location>
        <begin position="600"/>
        <end position="659"/>
    </location>
</feature>
<dbReference type="PANTHER" id="PTHR37610:SF101">
    <property type="entry name" value="(RAPE) HYPOTHETICAL PROTEIN"/>
    <property type="match status" value="1"/>
</dbReference>
<reference evidence="6" key="1">
    <citation type="submission" date="2020-01" db="EMBL/GenBank/DDBJ databases">
        <authorList>
            <person name="Mishra B."/>
        </authorList>
    </citation>
    <scope>NUCLEOTIDE SEQUENCE [LARGE SCALE GENOMIC DNA]</scope>
</reference>